<proteinExistence type="predicted"/>
<name>A0A9P9DVZ2_9HYPO</name>
<dbReference type="Proteomes" id="UP000738349">
    <property type="component" value="Unassembled WGS sequence"/>
</dbReference>
<dbReference type="AlphaFoldDB" id="A0A9P9DVZ2"/>
<evidence type="ECO:0000313" key="1">
    <source>
        <dbReference type="EMBL" id="KAH7126052.1"/>
    </source>
</evidence>
<organism evidence="1 2">
    <name type="scientific">Dactylonectria macrodidyma</name>
    <dbReference type="NCBI Taxonomy" id="307937"/>
    <lineage>
        <taxon>Eukaryota</taxon>
        <taxon>Fungi</taxon>
        <taxon>Dikarya</taxon>
        <taxon>Ascomycota</taxon>
        <taxon>Pezizomycotina</taxon>
        <taxon>Sordariomycetes</taxon>
        <taxon>Hypocreomycetidae</taxon>
        <taxon>Hypocreales</taxon>
        <taxon>Nectriaceae</taxon>
        <taxon>Dactylonectria</taxon>
    </lineage>
</organism>
<gene>
    <name evidence="1" type="ORF">EDB81DRAFT_765136</name>
</gene>
<evidence type="ECO:0000313" key="2">
    <source>
        <dbReference type="Proteomes" id="UP000738349"/>
    </source>
</evidence>
<protein>
    <submittedName>
        <fullName evidence="1">Uncharacterized protein</fullName>
    </submittedName>
</protein>
<comment type="caution">
    <text evidence="1">The sequence shown here is derived from an EMBL/GenBank/DDBJ whole genome shotgun (WGS) entry which is preliminary data.</text>
</comment>
<dbReference type="OrthoDB" id="3649348at2759"/>
<sequence length="145" mass="15160">MTNSIPIILCGKTEQIGKGVIAGLSPEIEVVHFVLTPEAGVKEIPQLLKGVMPEVKSSDIGSGNLGGGIKTVVLGAAYEDEGINAMREAASQVANIPWIKQDTSLPTPPLGPEYGKAMVVRVKESLSKLDASGKLGIGEGGTFWY</sequence>
<dbReference type="EMBL" id="JAGMUV010000020">
    <property type="protein sequence ID" value="KAH7126052.1"/>
    <property type="molecule type" value="Genomic_DNA"/>
</dbReference>
<keyword evidence="2" id="KW-1185">Reference proteome</keyword>
<accession>A0A9P9DVZ2</accession>
<reference evidence="1" key="1">
    <citation type="journal article" date="2021" name="Nat. Commun.">
        <title>Genetic determinants of endophytism in the Arabidopsis root mycobiome.</title>
        <authorList>
            <person name="Mesny F."/>
            <person name="Miyauchi S."/>
            <person name="Thiergart T."/>
            <person name="Pickel B."/>
            <person name="Atanasova L."/>
            <person name="Karlsson M."/>
            <person name="Huettel B."/>
            <person name="Barry K.W."/>
            <person name="Haridas S."/>
            <person name="Chen C."/>
            <person name="Bauer D."/>
            <person name="Andreopoulos W."/>
            <person name="Pangilinan J."/>
            <person name="LaButti K."/>
            <person name="Riley R."/>
            <person name="Lipzen A."/>
            <person name="Clum A."/>
            <person name="Drula E."/>
            <person name="Henrissat B."/>
            <person name="Kohler A."/>
            <person name="Grigoriev I.V."/>
            <person name="Martin F.M."/>
            <person name="Hacquard S."/>
        </authorList>
    </citation>
    <scope>NUCLEOTIDE SEQUENCE</scope>
    <source>
        <strain evidence="1">MPI-CAGE-AT-0147</strain>
    </source>
</reference>